<dbReference type="Gene3D" id="3.40.250.10">
    <property type="entry name" value="Rhodanese-like domain"/>
    <property type="match status" value="1"/>
</dbReference>
<dbReference type="InterPro" id="IPR000751">
    <property type="entry name" value="MPI_Phosphatase"/>
</dbReference>
<dbReference type="PANTHER" id="PTHR10828:SF17">
    <property type="entry name" value="PROTEIN-TYROSINE-PHOSPHATASE"/>
    <property type="match status" value="1"/>
</dbReference>
<dbReference type="GO" id="GO:0051301">
    <property type="term" value="P:cell division"/>
    <property type="evidence" value="ECO:0007669"/>
    <property type="project" value="UniProtKB-KW"/>
</dbReference>
<dbReference type="PANTHER" id="PTHR10828">
    <property type="entry name" value="M-PHASE INDUCER PHOSPHATASE DUAL SPECIFICITY PHOSPHATASE CDC25"/>
    <property type="match status" value="1"/>
</dbReference>
<dbReference type="STRING" id="1314790.A0A1Y1Y295"/>
<dbReference type="OrthoDB" id="26523at2759"/>
<comment type="caution">
    <text evidence="8">The sequence shown here is derived from an EMBL/GenBank/DDBJ whole genome shotgun (WGS) entry which is preliminary data.</text>
</comment>
<dbReference type="Pfam" id="PF00581">
    <property type="entry name" value="Rhodanese"/>
    <property type="match status" value="1"/>
</dbReference>
<evidence type="ECO:0000256" key="4">
    <source>
        <dbReference type="ARBA" id="ARBA00022801"/>
    </source>
</evidence>
<keyword evidence="6" id="KW-0131">Cell cycle</keyword>
<organism evidence="8 9">
    <name type="scientific">Basidiobolus meristosporus CBS 931.73</name>
    <dbReference type="NCBI Taxonomy" id="1314790"/>
    <lineage>
        <taxon>Eukaryota</taxon>
        <taxon>Fungi</taxon>
        <taxon>Fungi incertae sedis</taxon>
        <taxon>Zoopagomycota</taxon>
        <taxon>Entomophthoromycotina</taxon>
        <taxon>Basidiobolomycetes</taxon>
        <taxon>Basidiobolales</taxon>
        <taxon>Basidiobolaceae</taxon>
        <taxon>Basidiobolus</taxon>
    </lineage>
</organism>
<keyword evidence="3" id="KW-0132">Cell division</keyword>
<keyword evidence="5" id="KW-0904">Protein phosphatase</keyword>
<dbReference type="SUPFAM" id="SSF52821">
    <property type="entry name" value="Rhodanese/Cell cycle control phosphatase"/>
    <property type="match status" value="1"/>
</dbReference>
<keyword evidence="9" id="KW-1185">Reference proteome</keyword>
<feature type="non-terminal residue" evidence="8">
    <location>
        <position position="1"/>
    </location>
</feature>
<dbReference type="PRINTS" id="PR00716">
    <property type="entry name" value="MPIPHPHTASE"/>
</dbReference>
<dbReference type="InParanoid" id="A0A1Y1Y295"/>
<gene>
    <name evidence="8" type="ORF">K493DRAFT_153552</name>
</gene>
<evidence type="ECO:0000259" key="7">
    <source>
        <dbReference type="PROSITE" id="PS50206"/>
    </source>
</evidence>
<accession>A0A1Y1Y295</accession>
<evidence type="ECO:0000256" key="6">
    <source>
        <dbReference type="ARBA" id="ARBA00023306"/>
    </source>
</evidence>
<evidence type="ECO:0000313" key="8">
    <source>
        <dbReference type="EMBL" id="ORX92110.1"/>
    </source>
</evidence>
<feature type="non-terminal residue" evidence="8">
    <location>
        <position position="95"/>
    </location>
</feature>
<protein>
    <recommendedName>
        <fullName evidence="2">protein-tyrosine-phosphatase</fullName>
        <ecNumber evidence="2">3.1.3.48</ecNumber>
    </recommendedName>
</protein>
<proteinExistence type="inferred from homology"/>
<dbReference type="AlphaFoldDB" id="A0A1Y1Y295"/>
<sequence length="95" mass="11006">LIIDCRFEYEYHGGHIPGAINLSNLEQLETWFAECHALARSTAPILILHCEHSQFRAPKMASRLRSLDRVHNLAVYPQLTFPQVYILYGGYRSLY</sequence>
<dbReference type="GO" id="GO:0004792">
    <property type="term" value="F:thiosulfate-cyanide sulfurtransferase activity"/>
    <property type="evidence" value="ECO:0007669"/>
    <property type="project" value="InterPro"/>
</dbReference>
<dbReference type="InterPro" id="IPR001763">
    <property type="entry name" value="Rhodanese-like_dom"/>
</dbReference>
<dbReference type="InterPro" id="IPR001307">
    <property type="entry name" value="Thiosulphate_STrfase_CS"/>
</dbReference>
<dbReference type="EMBL" id="MCFE01000291">
    <property type="protein sequence ID" value="ORX92110.1"/>
    <property type="molecule type" value="Genomic_DNA"/>
</dbReference>
<dbReference type="InterPro" id="IPR036873">
    <property type="entry name" value="Rhodanese-like_dom_sf"/>
</dbReference>
<dbReference type="GO" id="GO:0005737">
    <property type="term" value="C:cytoplasm"/>
    <property type="evidence" value="ECO:0007669"/>
    <property type="project" value="TreeGrafter"/>
</dbReference>
<dbReference type="PROSITE" id="PS00380">
    <property type="entry name" value="RHODANESE_1"/>
    <property type="match status" value="1"/>
</dbReference>
<comment type="similarity">
    <text evidence="1">Belongs to the MPI phosphatase family.</text>
</comment>
<dbReference type="GO" id="GO:0005634">
    <property type="term" value="C:nucleus"/>
    <property type="evidence" value="ECO:0007669"/>
    <property type="project" value="TreeGrafter"/>
</dbReference>
<dbReference type="GO" id="GO:0010971">
    <property type="term" value="P:positive regulation of G2/M transition of mitotic cell cycle"/>
    <property type="evidence" value="ECO:0007669"/>
    <property type="project" value="TreeGrafter"/>
</dbReference>
<evidence type="ECO:0000256" key="3">
    <source>
        <dbReference type="ARBA" id="ARBA00022618"/>
    </source>
</evidence>
<evidence type="ECO:0000313" key="9">
    <source>
        <dbReference type="Proteomes" id="UP000193498"/>
    </source>
</evidence>
<name>A0A1Y1Y295_9FUNG</name>
<evidence type="ECO:0000256" key="1">
    <source>
        <dbReference type="ARBA" id="ARBA00011065"/>
    </source>
</evidence>
<evidence type="ECO:0000256" key="5">
    <source>
        <dbReference type="ARBA" id="ARBA00022912"/>
    </source>
</evidence>
<dbReference type="GO" id="GO:0000086">
    <property type="term" value="P:G2/M transition of mitotic cell cycle"/>
    <property type="evidence" value="ECO:0007669"/>
    <property type="project" value="TreeGrafter"/>
</dbReference>
<feature type="domain" description="Rhodanese" evidence="7">
    <location>
        <begin position="1"/>
        <end position="95"/>
    </location>
</feature>
<evidence type="ECO:0000256" key="2">
    <source>
        <dbReference type="ARBA" id="ARBA00013064"/>
    </source>
</evidence>
<dbReference type="GO" id="GO:0110032">
    <property type="term" value="P:positive regulation of G2/MI transition of meiotic cell cycle"/>
    <property type="evidence" value="ECO:0007669"/>
    <property type="project" value="TreeGrafter"/>
</dbReference>
<keyword evidence="4" id="KW-0378">Hydrolase</keyword>
<dbReference type="PROSITE" id="PS50206">
    <property type="entry name" value="RHODANESE_3"/>
    <property type="match status" value="1"/>
</dbReference>
<dbReference type="Proteomes" id="UP000193498">
    <property type="component" value="Unassembled WGS sequence"/>
</dbReference>
<dbReference type="EC" id="3.1.3.48" evidence="2"/>
<reference evidence="8 9" key="1">
    <citation type="submission" date="2016-07" db="EMBL/GenBank/DDBJ databases">
        <title>Pervasive Adenine N6-methylation of Active Genes in Fungi.</title>
        <authorList>
            <consortium name="DOE Joint Genome Institute"/>
            <person name="Mondo S.J."/>
            <person name="Dannebaum R.O."/>
            <person name="Kuo R.C."/>
            <person name="Labutti K."/>
            <person name="Haridas S."/>
            <person name="Kuo A."/>
            <person name="Salamov A."/>
            <person name="Ahrendt S.R."/>
            <person name="Lipzen A."/>
            <person name="Sullivan W."/>
            <person name="Andreopoulos W.B."/>
            <person name="Clum A."/>
            <person name="Lindquist E."/>
            <person name="Daum C."/>
            <person name="Ramamoorthy G.K."/>
            <person name="Gryganskyi A."/>
            <person name="Culley D."/>
            <person name="Magnuson J.K."/>
            <person name="James T.Y."/>
            <person name="O'Malley M.A."/>
            <person name="Stajich J.E."/>
            <person name="Spatafora J.W."/>
            <person name="Visel A."/>
            <person name="Grigoriev I.V."/>
        </authorList>
    </citation>
    <scope>NUCLEOTIDE SEQUENCE [LARGE SCALE GENOMIC DNA]</scope>
    <source>
        <strain evidence="8 9">CBS 931.73</strain>
    </source>
</reference>
<dbReference type="GO" id="GO:0004725">
    <property type="term" value="F:protein tyrosine phosphatase activity"/>
    <property type="evidence" value="ECO:0007669"/>
    <property type="project" value="UniProtKB-EC"/>
</dbReference>